<gene>
    <name evidence="2" type="ORF">LTRI10_LOCUS21924</name>
</gene>
<feature type="compositionally biased region" description="Basic and acidic residues" evidence="1">
    <location>
        <begin position="1"/>
        <end position="10"/>
    </location>
</feature>
<keyword evidence="3" id="KW-1185">Reference proteome</keyword>
<dbReference type="EMBL" id="OZ034817">
    <property type="protein sequence ID" value="CAL1380484.1"/>
    <property type="molecule type" value="Genomic_DNA"/>
</dbReference>
<feature type="region of interest" description="Disordered" evidence="1">
    <location>
        <begin position="1"/>
        <end position="20"/>
    </location>
</feature>
<protein>
    <submittedName>
        <fullName evidence="2">Uncharacterized protein</fullName>
    </submittedName>
</protein>
<dbReference type="AlphaFoldDB" id="A0AAV2E3T2"/>
<reference evidence="2 3" key="1">
    <citation type="submission" date="2024-04" db="EMBL/GenBank/DDBJ databases">
        <authorList>
            <person name="Fracassetti M."/>
        </authorList>
    </citation>
    <scope>NUCLEOTIDE SEQUENCE [LARGE SCALE GENOMIC DNA]</scope>
</reference>
<sequence>MSLRRFEDGQSFRGKHSYQGKRRPTIDILPRCIMVAATAHQPPSSISLQALLRSFRRSASLRSAFSRTTTYASSVRSPPKPALSCIYARLVTQDQPNFVYGAGSRLT</sequence>
<dbReference type="Proteomes" id="UP001497516">
    <property type="component" value="Chromosome 4"/>
</dbReference>
<evidence type="ECO:0000256" key="1">
    <source>
        <dbReference type="SAM" id="MobiDB-lite"/>
    </source>
</evidence>
<name>A0AAV2E3T2_9ROSI</name>
<proteinExistence type="predicted"/>
<accession>A0AAV2E3T2</accession>
<evidence type="ECO:0000313" key="2">
    <source>
        <dbReference type="EMBL" id="CAL1380484.1"/>
    </source>
</evidence>
<evidence type="ECO:0000313" key="3">
    <source>
        <dbReference type="Proteomes" id="UP001497516"/>
    </source>
</evidence>
<organism evidence="2 3">
    <name type="scientific">Linum trigynum</name>
    <dbReference type="NCBI Taxonomy" id="586398"/>
    <lineage>
        <taxon>Eukaryota</taxon>
        <taxon>Viridiplantae</taxon>
        <taxon>Streptophyta</taxon>
        <taxon>Embryophyta</taxon>
        <taxon>Tracheophyta</taxon>
        <taxon>Spermatophyta</taxon>
        <taxon>Magnoliopsida</taxon>
        <taxon>eudicotyledons</taxon>
        <taxon>Gunneridae</taxon>
        <taxon>Pentapetalae</taxon>
        <taxon>rosids</taxon>
        <taxon>fabids</taxon>
        <taxon>Malpighiales</taxon>
        <taxon>Linaceae</taxon>
        <taxon>Linum</taxon>
    </lineage>
</organism>